<dbReference type="EMBL" id="BQKI01000024">
    <property type="protein sequence ID" value="GJN12725.1"/>
    <property type="molecule type" value="Genomic_DNA"/>
</dbReference>
<protein>
    <submittedName>
        <fullName evidence="2">Uncharacterized protein</fullName>
    </submittedName>
</protein>
<reference evidence="2" key="2">
    <citation type="submission" date="2021-12" db="EMBL/GenBank/DDBJ databases">
        <title>Resequencing data analysis of finger millet.</title>
        <authorList>
            <person name="Hatakeyama M."/>
            <person name="Aluri S."/>
            <person name="Balachadran M.T."/>
            <person name="Sivarajan S.R."/>
            <person name="Poveda L."/>
            <person name="Shimizu-Inatsugi R."/>
            <person name="Schlapbach R."/>
            <person name="Sreeman S.M."/>
            <person name="Shimizu K.K."/>
        </authorList>
    </citation>
    <scope>NUCLEOTIDE SEQUENCE</scope>
</reference>
<evidence type="ECO:0000313" key="3">
    <source>
        <dbReference type="Proteomes" id="UP001054889"/>
    </source>
</evidence>
<reference evidence="2" key="1">
    <citation type="journal article" date="2018" name="DNA Res.">
        <title>Multiple hybrid de novo genome assembly of finger millet, an orphan allotetraploid crop.</title>
        <authorList>
            <person name="Hatakeyama M."/>
            <person name="Aluri S."/>
            <person name="Balachadran M.T."/>
            <person name="Sivarajan S.R."/>
            <person name="Patrignani A."/>
            <person name="Gruter S."/>
            <person name="Poveda L."/>
            <person name="Shimizu-Inatsugi R."/>
            <person name="Baeten J."/>
            <person name="Francoijs K.J."/>
            <person name="Nataraja K.N."/>
            <person name="Reddy Y.A.N."/>
            <person name="Phadnis S."/>
            <person name="Ravikumar R.L."/>
            <person name="Schlapbach R."/>
            <person name="Sreeman S.M."/>
            <person name="Shimizu K.K."/>
        </authorList>
    </citation>
    <scope>NUCLEOTIDE SEQUENCE</scope>
</reference>
<dbReference type="AlphaFoldDB" id="A0AAV5DQJ1"/>
<feature type="region of interest" description="Disordered" evidence="1">
    <location>
        <begin position="1"/>
        <end position="37"/>
    </location>
</feature>
<keyword evidence="3" id="KW-1185">Reference proteome</keyword>
<sequence>MPRPLESDSSTVTSSFVTSRSNYESTTTTRWHTTVGEDLITNSHEQEQASGSTPAKVTCIFPFFSFVGLTLIKQNKKLAKLKRTKIEGCHAC</sequence>
<dbReference type="Proteomes" id="UP001054889">
    <property type="component" value="Unassembled WGS sequence"/>
</dbReference>
<gene>
    <name evidence="2" type="primary">ga31031</name>
    <name evidence="2" type="ORF">PR202_ga31031</name>
</gene>
<feature type="compositionally biased region" description="Polar residues" evidence="1">
    <location>
        <begin position="22"/>
        <end position="32"/>
    </location>
</feature>
<proteinExistence type="predicted"/>
<name>A0AAV5DQJ1_ELECO</name>
<evidence type="ECO:0000256" key="1">
    <source>
        <dbReference type="SAM" id="MobiDB-lite"/>
    </source>
</evidence>
<accession>A0AAV5DQJ1</accession>
<organism evidence="2 3">
    <name type="scientific">Eleusine coracana subsp. coracana</name>
    <dbReference type="NCBI Taxonomy" id="191504"/>
    <lineage>
        <taxon>Eukaryota</taxon>
        <taxon>Viridiplantae</taxon>
        <taxon>Streptophyta</taxon>
        <taxon>Embryophyta</taxon>
        <taxon>Tracheophyta</taxon>
        <taxon>Spermatophyta</taxon>
        <taxon>Magnoliopsida</taxon>
        <taxon>Liliopsida</taxon>
        <taxon>Poales</taxon>
        <taxon>Poaceae</taxon>
        <taxon>PACMAD clade</taxon>
        <taxon>Chloridoideae</taxon>
        <taxon>Cynodonteae</taxon>
        <taxon>Eleusininae</taxon>
        <taxon>Eleusine</taxon>
    </lineage>
</organism>
<comment type="caution">
    <text evidence="2">The sequence shown here is derived from an EMBL/GenBank/DDBJ whole genome shotgun (WGS) entry which is preliminary data.</text>
</comment>
<feature type="compositionally biased region" description="Low complexity" evidence="1">
    <location>
        <begin position="7"/>
        <end position="21"/>
    </location>
</feature>
<evidence type="ECO:0000313" key="2">
    <source>
        <dbReference type="EMBL" id="GJN12725.1"/>
    </source>
</evidence>